<sequence length="1843" mass="204636">MESVSQHGAPAAPDLADQERRYRGFLVEQLERLTFKGISRSGKAISLPLEAIYVELKAVADVPDAADTYSADERRLLVEAEARGLPDGDLRRELDSLRVERWREESRRGHGRMVRRSMDEAIADPARPGLVILGDPGCGKTTLLHYLALRAAREGLPGHDGAAVRQGTELRGAKGQPRIPIFVPLAAYDDWLRRDHEPLSLCDFLPVYYDTWCSRPGLGPLFRQALDEGRALVLLDGLDEVLDVTTRRHIANQTRALIQGEAARGNRFVVTSRIVGYREAQLPGDLPHVTVLDFGEREIEAFARRWCEACEAWLAGGQATGLTQKRAAQEEKELLAEVRANPSVLRLAANPLLLTMLALLRRQGGRLPDERVRLYERYIDMLLDSNWESARSDGARTREPARFDRNLATTYLVELALWLQRHKPSGTARRRDLEGALVEIALRADGIEPLKASPKDRQQAQDKAALFFKDMRHFAGLLAERGQDAFGFLHLTFQEYFAGRALARMEPDERWVILKENLHRPRWREPILLCAGQLGIVEGRSKAVSDLGRRILGAGSPHEELLHRDVLLASAMAADGVGFDRALLDELALKLMELADDLVPAVRVEALSGLAKLARSSHQGARSWLLEQVRRKRHPGKMARALEGVLGAENLAELRQAFGEWIDGSEYLACRYAVDALKTMASSDQATRNLFLERLSTKDRNVRWMVVSALGTLASTDSDVRDTLLAELDDPSGGARQAAITALGELAPRDRVVRSLVLAKLDDPHHEVREEAVGALGALVAADEEVRRGMISRLDDTDKWVRKAAARTLGRLAWRDQEVRRLLVAKLDDPHHEVREETVSALGALVSSDREARRLLLAKLDDRDPWLREVVVHALGALVTNDEEVGSHIRGKFDDPHYKVRIAALGALKPILSSDAKARQLALRGLAHEEWPMRNEVLPEMIGALKGLSPLDGETRQLLIGKLDDERWIVRKEVVSALEPSVPLDARVRELVLNKLDDSDQTVRVAAVQAMRALLSSDIEVRRRVVSKLDDADSAVCLTAITSLQALAPSSIEVRRLIIEKIDHPDTTVRHNAVRALRALASQDVEIRRLLLRTTRDPGEFVREAAVYALEPLVTTDAEIRGLVLKKLDDPAQVVRTAALHALGGLAASDEEVRANIVARLNSTSEVMRWANTRTLAILLSTHEQARRLMIAKLDDPGELTRAAAVRALAPLVSTDADVKHLAIGRINDAEAIVRAESLKALGASLSHDAELQELVLEKLDDESFDVRSSAADALAPLIARDHSVRQRLLEWLGLVTEFGDAGVDQTRRRLADAYAPLLAQDPGLFAQIASMLRSPAWPERKGAAWALIAMPGGPPPEVLPTLRALLDDARAEESWPARLTAAAMLINDRNPGVIHAAITETLNALEYATKPWYNLSRNAGHIRAQAAEVLATLQPIYWNDAVFARLTRVLREDADAEVRDAAYQAVLRLAVSPEAEHDIEALLKSPSAPETQLSKPPSPSTSMPPLPPSAVLHLSDLHFGTRESAAAWYSQLAEDLQGELGCTRLDAVILSGDIANQSTPEEYDAARLFLEKLCGELHVSPKRVIPVPGNHDLHWGLAKKAYKLFDRDEYTGKLEEGRFIDIGSGAVRVRDEGLYAKRFEHFAKFYEDVRGEPYPLDPEEQGLLYRLPEQRLLVLGLNSAWNLDHHFRARAAIHPQALSRALDQIRSDPAARGWLKIAVWHHPVNSAFEDRIKDHGFLERLAGADFHLGLHGHIHKAQSGLYRYDVTAAGRRLELVCAGTFGAPTHEWVPGYPLQYQLLRFEGDTLTVETRRREEINGAWKPDARWTAGRGKDPAPRYQVPL</sequence>
<dbReference type="InterPro" id="IPR016024">
    <property type="entry name" value="ARM-type_fold"/>
</dbReference>
<proteinExistence type="predicted"/>
<dbReference type="PANTHER" id="PTHR12697:SF5">
    <property type="entry name" value="DEOXYHYPUSINE HYDROXYLASE"/>
    <property type="match status" value="1"/>
</dbReference>
<dbReference type="PROSITE" id="PS50837">
    <property type="entry name" value="NACHT"/>
    <property type="match status" value="1"/>
</dbReference>
<protein>
    <recommendedName>
        <fullName evidence="2">NACHT domain-containing protein</fullName>
    </recommendedName>
</protein>
<dbReference type="SMART" id="SM00382">
    <property type="entry name" value="AAA"/>
    <property type="match status" value="1"/>
</dbReference>
<dbReference type="InterPro" id="IPR027417">
    <property type="entry name" value="P-loop_NTPase"/>
</dbReference>
<dbReference type="SMART" id="SM00567">
    <property type="entry name" value="EZ_HEAT"/>
    <property type="match status" value="13"/>
</dbReference>
<evidence type="ECO:0000313" key="4">
    <source>
        <dbReference type="Proteomes" id="UP000238348"/>
    </source>
</evidence>
<dbReference type="Pfam" id="PF13646">
    <property type="entry name" value="HEAT_2"/>
    <property type="match status" value="3"/>
</dbReference>
<dbReference type="RefSeq" id="WP_104985343.1">
    <property type="nucleotide sequence ID" value="NZ_CP012673.1"/>
</dbReference>
<evidence type="ECO:0000259" key="2">
    <source>
        <dbReference type="PROSITE" id="PS50837"/>
    </source>
</evidence>
<dbReference type="GO" id="GO:0016787">
    <property type="term" value="F:hydrolase activity"/>
    <property type="evidence" value="ECO:0007669"/>
    <property type="project" value="InterPro"/>
</dbReference>
<dbReference type="SUPFAM" id="SSF56300">
    <property type="entry name" value="Metallo-dependent phosphatases"/>
    <property type="match status" value="1"/>
</dbReference>
<evidence type="ECO:0000256" key="1">
    <source>
        <dbReference type="SAM" id="MobiDB-lite"/>
    </source>
</evidence>
<name>A0A2L0F6X4_SORCE</name>
<evidence type="ECO:0000313" key="3">
    <source>
        <dbReference type="EMBL" id="AUX47310.1"/>
    </source>
</evidence>
<dbReference type="EMBL" id="CP012673">
    <property type="protein sequence ID" value="AUX47310.1"/>
    <property type="molecule type" value="Genomic_DNA"/>
</dbReference>
<dbReference type="InterPro" id="IPR029052">
    <property type="entry name" value="Metallo-depent_PP-like"/>
</dbReference>
<dbReference type="InterPro" id="IPR007111">
    <property type="entry name" value="NACHT_NTPase"/>
</dbReference>
<dbReference type="InterPro" id="IPR011989">
    <property type="entry name" value="ARM-like"/>
</dbReference>
<dbReference type="Proteomes" id="UP000238348">
    <property type="component" value="Chromosome"/>
</dbReference>
<dbReference type="PANTHER" id="PTHR12697">
    <property type="entry name" value="PBS LYASE HEAT-LIKE PROTEIN"/>
    <property type="match status" value="1"/>
</dbReference>
<organism evidence="3 4">
    <name type="scientific">Sorangium cellulosum</name>
    <name type="common">Polyangium cellulosum</name>
    <dbReference type="NCBI Taxonomy" id="56"/>
    <lineage>
        <taxon>Bacteria</taxon>
        <taxon>Pseudomonadati</taxon>
        <taxon>Myxococcota</taxon>
        <taxon>Polyangia</taxon>
        <taxon>Polyangiales</taxon>
        <taxon>Polyangiaceae</taxon>
        <taxon>Sorangium</taxon>
    </lineage>
</organism>
<dbReference type="Gene3D" id="1.25.10.10">
    <property type="entry name" value="Leucine-rich Repeat Variant"/>
    <property type="match status" value="4"/>
</dbReference>
<dbReference type="Gene3D" id="3.40.50.300">
    <property type="entry name" value="P-loop containing nucleotide triphosphate hydrolases"/>
    <property type="match status" value="1"/>
</dbReference>
<accession>A0A2L0F6X4</accession>
<dbReference type="SUPFAM" id="SSF48371">
    <property type="entry name" value="ARM repeat"/>
    <property type="match status" value="1"/>
</dbReference>
<reference evidence="3 4" key="1">
    <citation type="submission" date="2015-09" db="EMBL/GenBank/DDBJ databases">
        <title>Sorangium comparison.</title>
        <authorList>
            <person name="Zaburannyi N."/>
            <person name="Bunk B."/>
            <person name="Overmann J."/>
            <person name="Mueller R."/>
        </authorList>
    </citation>
    <scope>NUCLEOTIDE SEQUENCE [LARGE SCALE GENOMIC DNA]</scope>
    <source>
        <strain evidence="3 4">So ce26</strain>
    </source>
</reference>
<feature type="compositionally biased region" description="Pro residues" evidence="1">
    <location>
        <begin position="1497"/>
        <end position="1508"/>
    </location>
</feature>
<dbReference type="InterPro" id="IPR003593">
    <property type="entry name" value="AAA+_ATPase"/>
</dbReference>
<gene>
    <name evidence="3" type="ORF">SOCE26_088280</name>
</gene>
<dbReference type="OrthoDB" id="9806985at2"/>
<dbReference type="InterPro" id="IPR004843">
    <property type="entry name" value="Calcineurin-like_PHP"/>
</dbReference>
<dbReference type="Pfam" id="PF05729">
    <property type="entry name" value="NACHT"/>
    <property type="match status" value="1"/>
</dbReference>
<dbReference type="Pfam" id="PF00149">
    <property type="entry name" value="Metallophos"/>
    <property type="match status" value="1"/>
</dbReference>
<dbReference type="GO" id="GO:0016491">
    <property type="term" value="F:oxidoreductase activity"/>
    <property type="evidence" value="ECO:0007669"/>
    <property type="project" value="TreeGrafter"/>
</dbReference>
<dbReference type="SUPFAM" id="SSF52540">
    <property type="entry name" value="P-loop containing nucleoside triphosphate hydrolases"/>
    <property type="match status" value="1"/>
</dbReference>
<dbReference type="Gene3D" id="3.60.21.10">
    <property type="match status" value="1"/>
</dbReference>
<dbReference type="InterPro" id="IPR004155">
    <property type="entry name" value="PBS_lyase_HEAT"/>
</dbReference>
<feature type="domain" description="NACHT" evidence="2">
    <location>
        <begin position="128"/>
        <end position="273"/>
    </location>
</feature>
<feature type="region of interest" description="Disordered" evidence="1">
    <location>
        <begin position="1484"/>
        <end position="1508"/>
    </location>
</feature>